<evidence type="ECO:0000259" key="3">
    <source>
        <dbReference type="Pfam" id="PF02826"/>
    </source>
</evidence>
<keyword evidence="1" id="KW-0560">Oxidoreductase</keyword>
<gene>
    <name evidence="4" type="ORF">GCM10009688_20200</name>
</gene>
<dbReference type="PANTHER" id="PTHR10996:SF178">
    <property type="entry name" value="2-HYDROXYACID DEHYDROGENASE YGL185C-RELATED"/>
    <property type="match status" value="1"/>
</dbReference>
<keyword evidence="2" id="KW-0520">NAD</keyword>
<dbReference type="InterPro" id="IPR029753">
    <property type="entry name" value="D-isomer_DH_CS"/>
</dbReference>
<organism evidence="4 5">
    <name type="scientific">Arthrobacter gandavensis</name>
    <dbReference type="NCBI Taxonomy" id="169960"/>
    <lineage>
        <taxon>Bacteria</taxon>
        <taxon>Bacillati</taxon>
        <taxon>Actinomycetota</taxon>
        <taxon>Actinomycetes</taxon>
        <taxon>Micrococcales</taxon>
        <taxon>Micrococcaceae</taxon>
        <taxon>Arthrobacter</taxon>
    </lineage>
</organism>
<dbReference type="InterPro" id="IPR006140">
    <property type="entry name" value="D-isomer_DH_NAD-bd"/>
</dbReference>
<protein>
    <submittedName>
        <fullName evidence="4">2-hydroxyacid dehydrogenase</fullName>
    </submittedName>
</protein>
<comment type="caution">
    <text evidence="4">The sequence shown here is derived from an EMBL/GenBank/DDBJ whole genome shotgun (WGS) entry which is preliminary data.</text>
</comment>
<dbReference type="InterPro" id="IPR036291">
    <property type="entry name" value="NAD(P)-bd_dom_sf"/>
</dbReference>
<evidence type="ECO:0000313" key="4">
    <source>
        <dbReference type="EMBL" id="GAA1915156.1"/>
    </source>
</evidence>
<accession>A0ABN2P8W2</accession>
<reference evidence="4 5" key="1">
    <citation type="journal article" date="2019" name="Int. J. Syst. Evol. Microbiol.">
        <title>The Global Catalogue of Microorganisms (GCM) 10K type strain sequencing project: providing services to taxonomists for standard genome sequencing and annotation.</title>
        <authorList>
            <consortium name="The Broad Institute Genomics Platform"/>
            <consortium name="The Broad Institute Genome Sequencing Center for Infectious Disease"/>
            <person name="Wu L."/>
            <person name="Ma J."/>
        </authorList>
    </citation>
    <scope>NUCLEOTIDE SEQUENCE [LARGE SCALE GENOMIC DNA]</scope>
    <source>
        <strain evidence="4 5">JCM 13316</strain>
    </source>
</reference>
<dbReference type="PROSITE" id="PS00671">
    <property type="entry name" value="D_2_HYDROXYACID_DH_3"/>
    <property type="match status" value="1"/>
</dbReference>
<dbReference type="Gene3D" id="3.40.50.720">
    <property type="entry name" value="NAD(P)-binding Rossmann-like Domain"/>
    <property type="match status" value="2"/>
</dbReference>
<evidence type="ECO:0000256" key="1">
    <source>
        <dbReference type="ARBA" id="ARBA00023002"/>
    </source>
</evidence>
<dbReference type="CDD" id="cd12166">
    <property type="entry name" value="2-Hacid_dh_7"/>
    <property type="match status" value="1"/>
</dbReference>
<sequence>MSAEQKVRTITVPTRQLLDSLQPLPSGMRAALWDFDGDPEGVDYADIDAVVAPYAGGNEWQQGIERVPNLLLLQAQTTGYDGLPELAGDAAVASAAGVHAAATAELAVGLMLASLRGIDAAVRDQQHGLWNPHRYPGLADRSVTLVGVGGIGQEIASRLAPFDVRLTRVGSTARNDDGGRVHGADELVQLAAGTEVLVVITPLNEATRGLIGERVLAALPDGALVVNVARGAVVDTDALTREVVSGRLRAALDVVDPEPLPAGHPLWGCTNAIITPHVGGNSEAFTPRIEGFLRRQVQRLAAGQEPLNLVQPGPWKQD</sequence>
<keyword evidence="5" id="KW-1185">Reference proteome</keyword>
<dbReference type="InterPro" id="IPR050223">
    <property type="entry name" value="D-isomer_2-hydroxyacid_DH"/>
</dbReference>
<dbReference type="PANTHER" id="PTHR10996">
    <property type="entry name" value="2-HYDROXYACID DEHYDROGENASE-RELATED"/>
    <property type="match status" value="1"/>
</dbReference>
<name>A0ABN2P8W2_9MICC</name>
<evidence type="ECO:0000313" key="5">
    <source>
        <dbReference type="Proteomes" id="UP001500784"/>
    </source>
</evidence>
<dbReference type="Proteomes" id="UP001500784">
    <property type="component" value="Unassembled WGS sequence"/>
</dbReference>
<feature type="domain" description="D-isomer specific 2-hydroxyacid dehydrogenase NAD-binding" evidence="3">
    <location>
        <begin position="108"/>
        <end position="279"/>
    </location>
</feature>
<dbReference type="EMBL" id="BAAALV010000002">
    <property type="protein sequence ID" value="GAA1915156.1"/>
    <property type="molecule type" value="Genomic_DNA"/>
</dbReference>
<proteinExistence type="predicted"/>
<dbReference type="SUPFAM" id="SSF51735">
    <property type="entry name" value="NAD(P)-binding Rossmann-fold domains"/>
    <property type="match status" value="1"/>
</dbReference>
<dbReference type="RefSeq" id="WP_152227114.1">
    <property type="nucleotide sequence ID" value="NZ_BAAALV010000002.1"/>
</dbReference>
<evidence type="ECO:0000256" key="2">
    <source>
        <dbReference type="ARBA" id="ARBA00023027"/>
    </source>
</evidence>
<dbReference type="Pfam" id="PF02826">
    <property type="entry name" value="2-Hacid_dh_C"/>
    <property type="match status" value="1"/>
</dbReference>